<organism evidence="1 2">
    <name type="scientific">Sphingopyxis terrae subsp. ummariensis</name>
    <dbReference type="NCBI Taxonomy" id="429001"/>
    <lineage>
        <taxon>Bacteria</taxon>
        <taxon>Pseudomonadati</taxon>
        <taxon>Pseudomonadota</taxon>
        <taxon>Alphaproteobacteria</taxon>
        <taxon>Sphingomonadales</taxon>
        <taxon>Sphingomonadaceae</taxon>
        <taxon>Sphingopyxis</taxon>
    </lineage>
</organism>
<accession>A0A1Y6FR32</accession>
<evidence type="ECO:0000313" key="2">
    <source>
        <dbReference type="Proteomes" id="UP000194469"/>
    </source>
</evidence>
<reference evidence="2" key="1">
    <citation type="submission" date="2017-04" db="EMBL/GenBank/DDBJ databases">
        <authorList>
            <person name="Varghese N."/>
            <person name="Submissions S."/>
        </authorList>
    </citation>
    <scope>NUCLEOTIDE SEQUENCE [LARGE SCALE GENOMIC DNA]</scope>
    <source>
        <strain evidence="2">UI2</strain>
    </source>
</reference>
<keyword evidence="2" id="KW-1185">Reference proteome</keyword>
<gene>
    <name evidence="1" type="ORF">SAMN06295984_2147</name>
</gene>
<name>A0A1Y6FR32_9SPHN</name>
<proteinExistence type="predicted"/>
<dbReference type="Proteomes" id="UP000194469">
    <property type="component" value="Unassembled WGS sequence"/>
</dbReference>
<dbReference type="EMBL" id="FXWL01000002">
    <property type="protein sequence ID" value="SMQ76716.1"/>
    <property type="molecule type" value="Genomic_DNA"/>
</dbReference>
<dbReference type="AlphaFoldDB" id="A0A1Y6FR32"/>
<evidence type="ECO:0000313" key="1">
    <source>
        <dbReference type="EMBL" id="SMQ76716.1"/>
    </source>
</evidence>
<protein>
    <submittedName>
        <fullName evidence="1">Uncharacterized protein</fullName>
    </submittedName>
</protein>
<sequence>MQAGPDWLDAYPNLFGCLSPLAQAPIFFSRFSTIASKKPSVVSQF</sequence>